<dbReference type="EMBL" id="KK784976">
    <property type="protein sequence ID" value="KDO56107.1"/>
    <property type="molecule type" value="Genomic_DNA"/>
</dbReference>
<keyword evidence="3" id="KW-1185">Reference proteome</keyword>
<feature type="chain" id="PRO_5001639798" description="Knottin scorpion toxin-like domain-containing protein" evidence="1">
    <location>
        <begin position="32"/>
        <end position="86"/>
    </location>
</feature>
<feature type="signal peptide" evidence="1">
    <location>
        <begin position="1"/>
        <end position="31"/>
    </location>
</feature>
<organism evidence="2 3">
    <name type="scientific">Citrus sinensis</name>
    <name type="common">Sweet orange</name>
    <name type="synonym">Citrus aurantium var. sinensis</name>
    <dbReference type="NCBI Taxonomy" id="2711"/>
    <lineage>
        <taxon>Eukaryota</taxon>
        <taxon>Viridiplantae</taxon>
        <taxon>Streptophyta</taxon>
        <taxon>Embryophyta</taxon>
        <taxon>Tracheophyta</taxon>
        <taxon>Spermatophyta</taxon>
        <taxon>Magnoliopsida</taxon>
        <taxon>eudicotyledons</taxon>
        <taxon>Gunneridae</taxon>
        <taxon>Pentapetalae</taxon>
        <taxon>rosids</taxon>
        <taxon>malvids</taxon>
        <taxon>Sapindales</taxon>
        <taxon>Rutaceae</taxon>
        <taxon>Aurantioideae</taxon>
        <taxon>Citrus</taxon>
    </lineage>
</organism>
<name>A0A067EY07_CITSI</name>
<gene>
    <name evidence="2" type="ORF">CISIN_1g036091mg</name>
</gene>
<dbReference type="AlphaFoldDB" id="A0A067EY07"/>
<evidence type="ECO:0000313" key="3">
    <source>
        <dbReference type="Proteomes" id="UP000027120"/>
    </source>
</evidence>
<dbReference type="Proteomes" id="UP000027120">
    <property type="component" value="Unassembled WGS sequence"/>
</dbReference>
<evidence type="ECO:0008006" key="4">
    <source>
        <dbReference type="Google" id="ProtNLM"/>
    </source>
</evidence>
<reference evidence="2 3" key="1">
    <citation type="submission" date="2014-04" db="EMBL/GenBank/DDBJ databases">
        <authorList>
            <consortium name="International Citrus Genome Consortium"/>
            <person name="Gmitter F."/>
            <person name="Chen C."/>
            <person name="Farmerie W."/>
            <person name="Harkins T."/>
            <person name="Desany B."/>
            <person name="Mohiuddin M."/>
            <person name="Kodira C."/>
            <person name="Borodovsky M."/>
            <person name="Lomsadze A."/>
            <person name="Burns P."/>
            <person name="Jenkins J."/>
            <person name="Prochnik S."/>
            <person name="Shu S."/>
            <person name="Chapman J."/>
            <person name="Pitluck S."/>
            <person name="Schmutz J."/>
            <person name="Rokhsar D."/>
        </authorList>
    </citation>
    <scope>NUCLEOTIDE SEQUENCE</scope>
</reference>
<sequence>MMMERSVGWQISTILLVLLLFFAYEMSPVAAMNWWNCWFEPREFNNVACGNFYSWNNFNCSNFCNAQGFHGGSHCYNYRCFCYEKC</sequence>
<proteinExistence type="predicted"/>
<accession>A0A067EY07</accession>
<protein>
    <recommendedName>
        <fullName evidence="4">Knottin scorpion toxin-like domain-containing protein</fullName>
    </recommendedName>
</protein>
<evidence type="ECO:0000313" key="2">
    <source>
        <dbReference type="EMBL" id="KDO56107.1"/>
    </source>
</evidence>
<keyword evidence="1" id="KW-0732">Signal</keyword>
<evidence type="ECO:0000256" key="1">
    <source>
        <dbReference type="SAM" id="SignalP"/>
    </source>
</evidence>